<reference evidence="2 3" key="1">
    <citation type="submission" date="2019-09" db="EMBL/GenBank/DDBJ databases">
        <title>Complete genome sequence of Mycobacterium avium subsp. hominissuis strain JP-H-1.</title>
        <authorList>
            <person name="Kinoshita Y."/>
            <person name="Niwa H."/>
            <person name="Uchida-Fujii E."/>
            <person name="Nukada T."/>
        </authorList>
    </citation>
    <scope>NUCLEOTIDE SEQUENCE [LARGE SCALE GENOMIC DNA]</scope>
    <source>
        <strain evidence="2 3">JP-H-1</strain>
    </source>
</reference>
<gene>
    <name evidence="2" type="ORF">JPH1_32650</name>
</gene>
<dbReference type="AlphaFoldDB" id="A0AAI8SP64"/>
<feature type="compositionally biased region" description="Basic residues" evidence="1">
    <location>
        <begin position="23"/>
        <end position="40"/>
    </location>
</feature>
<proteinExistence type="predicted"/>
<protein>
    <submittedName>
        <fullName evidence="2">Uncharacterized protein</fullName>
    </submittedName>
</protein>
<evidence type="ECO:0000256" key="1">
    <source>
        <dbReference type="SAM" id="MobiDB-lite"/>
    </source>
</evidence>
<feature type="region of interest" description="Disordered" evidence="1">
    <location>
        <begin position="14"/>
        <end position="51"/>
    </location>
</feature>
<name>A0AAI8SP64_MYCAV</name>
<sequence>MIAGALGVAAAGFGAAVASADPRHRRRARDSRGGRGRAARAGRVDRVDRPRRRVDRWARRRVGRAGLRHRRAGDA</sequence>
<dbReference type="Proteomes" id="UP000327362">
    <property type="component" value="Chromosome"/>
</dbReference>
<accession>A0AAI8SP64</accession>
<dbReference type="EMBL" id="AP020326">
    <property type="protein sequence ID" value="BBN48790.1"/>
    <property type="molecule type" value="Genomic_DNA"/>
</dbReference>
<evidence type="ECO:0000313" key="2">
    <source>
        <dbReference type="EMBL" id="BBN48790.1"/>
    </source>
</evidence>
<organism evidence="2 3">
    <name type="scientific">Mycobacterium avium subsp. hominissuis</name>
    <dbReference type="NCBI Taxonomy" id="439334"/>
    <lineage>
        <taxon>Bacteria</taxon>
        <taxon>Bacillati</taxon>
        <taxon>Actinomycetota</taxon>
        <taxon>Actinomycetes</taxon>
        <taxon>Mycobacteriales</taxon>
        <taxon>Mycobacteriaceae</taxon>
        <taxon>Mycobacterium</taxon>
        <taxon>Mycobacterium avium complex (MAC)</taxon>
    </lineage>
</organism>
<evidence type="ECO:0000313" key="3">
    <source>
        <dbReference type="Proteomes" id="UP000327362"/>
    </source>
</evidence>